<dbReference type="GO" id="GO:0004190">
    <property type="term" value="F:aspartic-type endopeptidase activity"/>
    <property type="evidence" value="ECO:0007669"/>
    <property type="project" value="UniProtKB-KW"/>
</dbReference>
<evidence type="ECO:0000313" key="6">
    <source>
        <dbReference type="Proteomes" id="UP000482960"/>
    </source>
</evidence>
<keyword evidence="4" id="KW-0378">Hydrolase</keyword>
<dbReference type="InterPro" id="IPR023430">
    <property type="entry name" value="Pept_HybD-like_dom_sf"/>
</dbReference>
<dbReference type="Pfam" id="PF01750">
    <property type="entry name" value="HycI"/>
    <property type="match status" value="1"/>
</dbReference>
<dbReference type="PANTHER" id="PTHR30302:SF1">
    <property type="entry name" value="HYDROGENASE 2 MATURATION PROTEASE"/>
    <property type="match status" value="1"/>
</dbReference>
<protein>
    <recommendedName>
        <fullName evidence="7">Hydrogenase maturation protease</fullName>
    </recommendedName>
</protein>
<evidence type="ECO:0000313" key="5">
    <source>
        <dbReference type="EMBL" id="GFJ94213.1"/>
    </source>
</evidence>
<evidence type="ECO:0000256" key="1">
    <source>
        <dbReference type="ARBA" id="ARBA00006814"/>
    </source>
</evidence>
<keyword evidence="3" id="KW-0064">Aspartyl protease</keyword>
<accession>A0A6V8LAH4</accession>
<name>A0A6V8LAH4_9ACTN</name>
<sequence>MEVIDVGIRGVHLAYDLLDGCDLLVLVDTAQRGVPPGTVSVLELDAVAAPAAEPGRPPLDPHGMAPRQVFDLLTRLGGSPSRTLVVACEPADLDAGMDLSEPVRAAVPRAVRLVEDILKGG</sequence>
<proteinExistence type="inferred from homology"/>
<comment type="caution">
    <text evidence="5">The sequence shown here is derived from an EMBL/GenBank/DDBJ whole genome shotgun (WGS) entry which is preliminary data.</text>
</comment>
<dbReference type="EMBL" id="BLPG01000001">
    <property type="protein sequence ID" value="GFJ94213.1"/>
    <property type="molecule type" value="Genomic_DNA"/>
</dbReference>
<dbReference type="GO" id="GO:0016485">
    <property type="term" value="P:protein processing"/>
    <property type="evidence" value="ECO:0007669"/>
    <property type="project" value="TreeGrafter"/>
</dbReference>
<dbReference type="NCBIfam" id="TIGR00072">
    <property type="entry name" value="hydrog_prot"/>
    <property type="match status" value="1"/>
</dbReference>
<gene>
    <name evidence="5" type="ORF">Prum_078550</name>
</gene>
<organism evidence="5 6">
    <name type="scientific">Phytohabitans rumicis</name>
    <dbReference type="NCBI Taxonomy" id="1076125"/>
    <lineage>
        <taxon>Bacteria</taxon>
        <taxon>Bacillati</taxon>
        <taxon>Actinomycetota</taxon>
        <taxon>Actinomycetes</taxon>
        <taxon>Micromonosporales</taxon>
        <taxon>Micromonosporaceae</taxon>
    </lineage>
</organism>
<dbReference type="PANTHER" id="PTHR30302">
    <property type="entry name" value="HYDROGENASE 1 MATURATION PROTEASE"/>
    <property type="match status" value="1"/>
</dbReference>
<dbReference type="Gene3D" id="3.40.50.1450">
    <property type="entry name" value="HybD-like"/>
    <property type="match status" value="1"/>
</dbReference>
<dbReference type="InterPro" id="IPR000671">
    <property type="entry name" value="Peptidase_A31"/>
</dbReference>
<comment type="similarity">
    <text evidence="1">Belongs to the peptidase A31 family.</text>
</comment>
<evidence type="ECO:0000256" key="4">
    <source>
        <dbReference type="ARBA" id="ARBA00022801"/>
    </source>
</evidence>
<evidence type="ECO:0000256" key="3">
    <source>
        <dbReference type="ARBA" id="ARBA00022750"/>
    </source>
</evidence>
<keyword evidence="6" id="KW-1185">Reference proteome</keyword>
<dbReference type="Proteomes" id="UP000482960">
    <property type="component" value="Unassembled WGS sequence"/>
</dbReference>
<dbReference type="SUPFAM" id="SSF53163">
    <property type="entry name" value="HybD-like"/>
    <property type="match status" value="1"/>
</dbReference>
<keyword evidence="2" id="KW-0645">Protease</keyword>
<reference evidence="5 6" key="1">
    <citation type="submission" date="2020-03" db="EMBL/GenBank/DDBJ databases">
        <title>Whole genome shotgun sequence of Phytohabitans rumicis NBRC 108638.</title>
        <authorList>
            <person name="Komaki H."/>
            <person name="Tamura T."/>
        </authorList>
    </citation>
    <scope>NUCLEOTIDE SEQUENCE [LARGE SCALE GENOMIC DNA]</scope>
    <source>
        <strain evidence="5 6">NBRC 108638</strain>
    </source>
</reference>
<reference evidence="5 6" key="2">
    <citation type="submission" date="2020-03" db="EMBL/GenBank/DDBJ databases">
        <authorList>
            <person name="Ichikawa N."/>
            <person name="Kimura A."/>
            <person name="Kitahashi Y."/>
            <person name="Uohara A."/>
        </authorList>
    </citation>
    <scope>NUCLEOTIDE SEQUENCE [LARGE SCALE GENOMIC DNA]</scope>
    <source>
        <strain evidence="5 6">NBRC 108638</strain>
    </source>
</reference>
<dbReference type="AlphaFoldDB" id="A0A6V8LAH4"/>
<dbReference type="RefSeq" id="WP_218577545.1">
    <property type="nucleotide sequence ID" value="NZ_BLPG01000001.1"/>
</dbReference>
<dbReference type="GO" id="GO:0008047">
    <property type="term" value="F:enzyme activator activity"/>
    <property type="evidence" value="ECO:0007669"/>
    <property type="project" value="InterPro"/>
</dbReference>
<evidence type="ECO:0008006" key="7">
    <source>
        <dbReference type="Google" id="ProtNLM"/>
    </source>
</evidence>
<evidence type="ECO:0000256" key="2">
    <source>
        <dbReference type="ARBA" id="ARBA00022670"/>
    </source>
</evidence>